<dbReference type="GeneID" id="117649378"/>
<dbReference type="OrthoDB" id="8192729at2759"/>
<accession>A0A6P8ZRZ0</accession>
<dbReference type="Gene3D" id="3.20.20.80">
    <property type="entry name" value="Glycosidases"/>
    <property type="match status" value="1"/>
</dbReference>
<dbReference type="InterPro" id="IPR017853">
    <property type="entry name" value="GH"/>
</dbReference>
<evidence type="ECO:0000256" key="5">
    <source>
        <dbReference type="SAM" id="SignalP"/>
    </source>
</evidence>
<dbReference type="SUPFAM" id="SSF51445">
    <property type="entry name" value="(Trans)glycosidases"/>
    <property type="match status" value="1"/>
</dbReference>
<dbReference type="InterPro" id="IPR001360">
    <property type="entry name" value="Glyco_hydro_1"/>
</dbReference>
<gene>
    <name evidence="7" type="primary">LOC117649378</name>
</gene>
<dbReference type="KEGG" id="tpal:117649378"/>
<name>A0A6P8ZRZ0_THRPL</name>
<keyword evidence="2" id="KW-0378">Hydrolase</keyword>
<evidence type="ECO:0000256" key="3">
    <source>
        <dbReference type="ARBA" id="ARBA00023295"/>
    </source>
</evidence>
<dbReference type="PRINTS" id="PR00131">
    <property type="entry name" value="GLHYDRLASE1"/>
</dbReference>
<feature type="signal peptide" evidence="5">
    <location>
        <begin position="1"/>
        <end position="18"/>
    </location>
</feature>
<dbReference type="GO" id="GO:0005975">
    <property type="term" value="P:carbohydrate metabolic process"/>
    <property type="evidence" value="ECO:0007669"/>
    <property type="project" value="InterPro"/>
</dbReference>
<dbReference type="Proteomes" id="UP000515158">
    <property type="component" value="Unplaced"/>
</dbReference>
<dbReference type="RefSeq" id="XP_034247964.1">
    <property type="nucleotide sequence ID" value="XM_034392073.1"/>
</dbReference>
<keyword evidence="6" id="KW-1185">Reference proteome</keyword>
<evidence type="ECO:0000313" key="6">
    <source>
        <dbReference type="Proteomes" id="UP000515158"/>
    </source>
</evidence>
<dbReference type="Pfam" id="PF00232">
    <property type="entry name" value="Glyco_hydro_1"/>
    <property type="match status" value="1"/>
</dbReference>
<feature type="chain" id="PRO_5027799225" evidence="5">
    <location>
        <begin position="19"/>
        <end position="526"/>
    </location>
</feature>
<keyword evidence="5" id="KW-0732">Signal</keyword>
<evidence type="ECO:0000256" key="2">
    <source>
        <dbReference type="ARBA" id="ARBA00022801"/>
    </source>
</evidence>
<evidence type="ECO:0000313" key="7">
    <source>
        <dbReference type="RefSeq" id="XP_034247964.1"/>
    </source>
</evidence>
<keyword evidence="3" id="KW-0326">Glycosidase</keyword>
<proteinExistence type="inferred from homology"/>
<organism evidence="7">
    <name type="scientific">Thrips palmi</name>
    <name type="common">Melon thrips</name>
    <dbReference type="NCBI Taxonomy" id="161013"/>
    <lineage>
        <taxon>Eukaryota</taxon>
        <taxon>Metazoa</taxon>
        <taxon>Ecdysozoa</taxon>
        <taxon>Arthropoda</taxon>
        <taxon>Hexapoda</taxon>
        <taxon>Insecta</taxon>
        <taxon>Pterygota</taxon>
        <taxon>Neoptera</taxon>
        <taxon>Paraneoptera</taxon>
        <taxon>Thysanoptera</taxon>
        <taxon>Terebrantia</taxon>
        <taxon>Thripoidea</taxon>
        <taxon>Thripidae</taxon>
        <taxon>Thrips</taxon>
    </lineage>
</organism>
<comment type="similarity">
    <text evidence="1 4">Belongs to the glycosyl hydrolase 1 family.</text>
</comment>
<sequence>MALHMLFLLCVLPALGTAATVQTGNEDSRFALPEDLLLGAGVAAVQTEGAWNEGGKAESMVDFAIHSGRLGPMGFNHTNLHDRAADSYHRFQEDVKVAADLKLQLYRMSIAWSRIMPDANTSNPNIEAVAYYHSFIDEILKYNMIPVVTMYHFDHPQILEDEFNGWMDKRMVAKFEEYVKFLLKEYGSKVNLWTSVNEPNVYCSYWNTMIALARGRTMDSISDLNLYPCLHNFLLGHGVANKAFREGNYQGKIGFTVTTLLSVPASSAAEDVYASEAYNQMFAGMLLNPLVNGDYPQLVKNIVGDKLPKFSEDEKAMLKNSTDYIGLNVYYGMVVSYKDPATPRRPVDVPLRQLFKEANFMNVGYRSPTGESLDQFPSTMIAPEAMRSALLWTWFSYNVPIMITENGIGFPGVHDHLRAVYHSAFMRSMVSTIHEFGTKIIGYCAWSLIDSYEWSKGFSIPYGLVHVDYENGTLKRTLKDSSSFWLEMAERRVVPLVEPESSSSAGVHFTPAALALAVLASLFNAA</sequence>
<dbReference type="PANTHER" id="PTHR10353">
    <property type="entry name" value="GLYCOSYL HYDROLASE"/>
    <property type="match status" value="1"/>
</dbReference>
<dbReference type="AlphaFoldDB" id="A0A6P8ZRZ0"/>
<protein>
    <submittedName>
        <fullName evidence="7">Myrosinase 1-like</fullName>
    </submittedName>
</protein>
<reference evidence="7" key="1">
    <citation type="submission" date="2025-08" db="UniProtKB">
        <authorList>
            <consortium name="RefSeq"/>
        </authorList>
    </citation>
    <scope>IDENTIFICATION</scope>
    <source>
        <tissue evidence="7">Total insect</tissue>
    </source>
</reference>
<evidence type="ECO:0000256" key="1">
    <source>
        <dbReference type="ARBA" id="ARBA00010838"/>
    </source>
</evidence>
<evidence type="ECO:0000256" key="4">
    <source>
        <dbReference type="RuleBase" id="RU003690"/>
    </source>
</evidence>
<dbReference type="PANTHER" id="PTHR10353:SF36">
    <property type="entry name" value="LP05116P"/>
    <property type="match status" value="1"/>
</dbReference>
<dbReference type="GO" id="GO:0008422">
    <property type="term" value="F:beta-glucosidase activity"/>
    <property type="evidence" value="ECO:0007669"/>
    <property type="project" value="TreeGrafter"/>
</dbReference>
<dbReference type="InParanoid" id="A0A6P8ZRZ0"/>